<dbReference type="AlphaFoldDB" id="A0A2H4SS14"/>
<evidence type="ECO:0000259" key="7">
    <source>
        <dbReference type="Pfam" id="PF14008"/>
    </source>
</evidence>
<evidence type="ECO:0000256" key="3">
    <source>
        <dbReference type="ARBA" id="ARBA00023180"/>
    </source>
</evidence>
<feature type="signal peptide" evidence="4">
    <location>
        <begin position="1"/>
        <end position="19"/>
    </location>
</feature>
<dbReference type="SUPFAM" id="SSF49363">
    <property type="entry name" value="Purple acid phosphatase, N-terminal domain"/>
    <property type="match status" value="1"/>
</dbReference>
<proteinExistence type="inferred from homology"/>
<dbReference type="Proteomes" id="UP000323067">
    <property type="component" value="Chromosome iii"/>
</dbReference>
<feature type="compositionally biased region" description="Low complexity" evidence="5">
    <location>
        <begin position="557"/>
        <end position="570"/>
    </location>
</feature>
<feature type="region of interest" description="Disordered" evidence="5">
    <location>
        <begin position="506"/>
        <end position="570"/>
    </location>
</feature>
<organism evidence="9 10">
    <name type="scientific">Cordyceps militaris</name>
    <name type="common">Caterpillar fungus</name>
    <name type="synonym">Clavaria militaris</name>
    <dbReference type="NCBI Taxonomy" id="73501"/>
    <lineage>
        <taxon>Eukaryota</taxon>
        <taxon>Fungi</taxon>
        <taxon>Dikarya</taxon>
        <taxon>Ascomycota</taxon>
        <taxon>Pezizomycotina</taxon>
        <taxon>Sordariomycetes</taxon>
        <taxon>Hypocreomycetidae</taxon>
        <taxon>Hypocreales</taxon>
        <taxon>Cordycipitaceae</taxon>
        <taxon>Cordyceps</taxon>
    </lineage>
</organism>
<dbReference type="EC" id="3.1.3.2" evidence="4"/>
<keyword evidence="2 4" id="KW-0378">Hydrolase</keyword>
<feature type="domain" description="Calcineurin-like phosphoesterase" evidence="6">
    <location>
        <begin position="176"/>
        <end position="404"/>
    </location>
</feature>
<dbReference type="CDD" id="cd00839">
    <property type="entry name" value="MPP_PAPs"/>
    <property type="match status" value="1"/>
</dbReference>
<dbReference type="PANTHER" id="PTHR22953:SF145">
    <property type="entry name" value="PURPLE ACID PHOSPHATASE"/>
    <property type="match status" value="1"/>
</dbReference>
<dbReference type="InterPro" id="IPR004843">
    <property type="entry name" value="Calcineurin-like_PHP"/>
</dbReference>
<dbReference type="VEuPathDB" id="FungiDB:CCM_00187"/>
<dbReference type="InterPro" id="IPR015914">
    <property type="entry name" value="PAPs_N"/>
</dbReference>
<keyword evidence="1 4" id="KW-0732">Signal</keyword>
<dbReference type="InterPro" id="IPR029052">
    <property type="entry name" value="Metallo-depent_PP-like"/>
</dbReference>
<evidence type="ECO:0000256" key="2">
    <source>
        <dbReference type="ARBA" id="ARBA00022801"/>
    </source>
</evidence>
<dbReference type="Pfam" id="PF16656">
    <property type="entry name" value="Pur_ac_phosph_N"/>
    <property type="match status" value="1"/>
</dbReference>
<evidence type="ECO:0000256" key="4">
    <source>
        <dbReference type="RuleBase" id="RU361203"/>
    </source>
</evidence>
<evidence type="ECO:0000313" key="10">
    <source>
        <dbReference type="Proteomes" id="UP000323067"/>
    </source>
</evidence>
<dbReference type="InterPro" id="IPR041792">
    <property type="entry name" value="MPP_PAP"/>
</dbReference>
<dbReference type="GO" id="GO:0046872">
    <property type="term" value="F:metal ion binding"/>
    <property type="evidence" value="ECO:0007669"/>
    <property type="project" value="InterPro"/>
</dbReference>
<evidence type="ECO:0000256" key="5">
    <source>
        <dbReference type="SAM" id="MobiDB-lite"/>
    </source>
</evidence>
<dbReference type="VEuPathDB" id="FungiDB:A9K55_001915"/>
<feature type="domain" description="Purple acid phosphatase N-terminal" evidence="8">
    <location>
        <begin position="31"/>
        <end position="101"/>
    </location>
</feature>
<gene>
    <name evidence="9" type="ORF">A9K55_001915</name>
</gene>
<dbReference type="EMBL" id="CP023326">
    <property type="protein sequence ID" value="ATY65907.1"/>
    <property type="molecule type" value="Genomic_DNA"/>
</dbReference>
<dbReference type="SUPFAM" id="SSF56300">
    <property type="entry name" value="Metallo-dependent phosphatases"/>
    <property type="match status" value="1"/>
</dbReference>
<reference evidence="9 10" key="1">
    <citation type="journal article" date="2017" name="BMC Genomics">
        <title>Chromosome level assembly and secondary metabolite potential of the parasitic fungus Cordyceps militaris.</title>
        <authorList>
            <person name="Kramer G.J."/>
            <person name="Nodwell J.R."/>
        </authorList>
    </citation>
    <scope>NUCLEOTIDE SEQUENCE [LARGE SCALE GENOMIC DNA]</scope>
    <source>
        <strain evidence="9 10">ATCC 34164</strain>
    </source>
</reference>
<evidence type="ECO:0000313" key="9">
    <source>
        <dbReference type="EMBL" id="ATY65907.1"/>
    </source>
</evidence>
<dbReference type="OrthoDB" id="45007at2759"/>
<dbReference type="Gene3D" id="3.60.21.10">
    <property type="match status" value="1"/>
</dbReference>
<dbReference type="PANTHER" id="PTHR22953">
    <property type="entry name" value="ACID PHOSPHATASE RELATED"/>
    <property type="match status" value="1"/>
</dbReference>
<comment type="catalytic activity">
    <reaction evidence="4">
        <text>a phosphate monoester + H2O = an alcohol + phosphate</text>
        <dbReference type="Rhea" id="RHEA:15017"/>
        <dbReference type="ChEBI" id="CHEBI:15377"/>
        <dbReference type="ChEBI" id="CHEBI:30879"/>
        <dbReference type="ChEBI" id="CHEBI:43474"/>
        <dbReference type="ChEBI" id="CHEBI:67140"/>
        <dbReference type="EC" id="3.1.3.2"/>
    </reaction>
</comment>
<name>A0A2H4SS14_CORMI</name>
<evidence type="ECO:0000259" key="6">
    <source>
        <dbReference type="Pfam" id="PF00149"/>
    </source>
</evidence>
<feature type="compositionally biased region" description="Polar residues" evidence="5">
    <location>
        <begin position="526"/>
        <end position="549"/>
    </location>
</feature>
<comment type="similarity">
    <text evidence="4">Belongs to the metallophosphoesterase superfamily. Purple acid phosphatase family.</text>
</comment>
<accession>A0A2H4SS14</accession>
<evidence type="ECO:0000259" key="8">
    <source>
        <dbReference type="Pfam" id="PF16656"/>
    </source>
</evidence>
<keyword evidence="3" id="KW-0325">Glycoprotein</keyword>
<dbReference type="InterPro" id="IPR025733">
    <property type="entry name" value="PAPs_C"/>
</dbReference>
<dbReference type="Gene3D" id="2.60.40.380">
    <property type="entry name" value="Purple acid phosphatase-like, N-terminal"/>
    <property type="match status" value="1"/>
</dbReference>
<feature type="chain" id="PRO_5013988819" description="Purple acid phosphatase" evidence="4">
    <location>
        <begin position="20"/>
        <end position="589"/>
    </location>
</feature>
<protein>
    <recommendedName>
        <fullName evidence="4">Purple acid phosphatase</fullName>
        <ecNumber evidence="4">3.1.3.2</ecNumber>
    </recommendedName>
</protein>
<dbReference type="Pfam" id="PF14008">
    <property type="entry name" value="Metallophos_C"/>
    <property type="match status" value="1"/>
</dbReference>
<evidence type="ECO:0000256" key="1">
    <source>
        <dbReference type="ARBA" id="ARBA00022729"/>
    </source>
</evidence>
<dbReference type="InterPro" id="IPR008963">
    <property type="entry name" value="Purple_acid_Pase-like_N"/>
</dbReference>
<dbReference type="Pfam" id="PF00149">
    <property type="entry name" value="Metallophos"/>
    <property type="match status" value="1"/>
</dbReference>
<dbReference type="InterPro" id="IPR039331">
    <property type="entry name" value="PAPs-like"/>
</dbReference>
<sequence>MKVSAIAAVLLAVVGGAAAGLNPRGIDAAGQIRLAYHGDDAMVVSWNTFEHVAAPEVRWGLSRDKLDRTARSDTSVTYPTSSTYNNHVLVAGLRPDTTYYYLPSPLPQGRPPAPYTFTTARAAGDPQPYSVAVVIDLGTMGRLGLTDHAGKGARPENILKPGEKNTIDSLAGTSATWDFILHPGDIAYADYWLKEEIAGFLPNTSIADGHTVYEAILNDFYDEMAVVTAAKPYMVGPGNHEANCDNGGTTDKARNITYDVSICSPGQTNFTGYKNHFRMPSDVSGGTGNFWYSFDHGMAHFIQLDTETDLGHGFVGADEIGGDAGEGVSPVNATLNAQTEWLAADLAAVDRAKTPWVVVAGHRPWYLSKKNETGSICWSCKDVFEPLFLRYGVDLYLSGHAHVYERQAPLADGRADPRELDNPAAPWYITNGAAGHYDGLDDLLPAPQRQRYSRFALDVSNATYGWSRLTFHNCTHMTHDFVASNNDSVLDSATLFKDRRCSLTKGGGSHGNGTVTTGGQHGNGTGAQTTTCSAPGGPATSSSTKSLGATASPKGPSATHSSTTVPVSSSGSRVAAVTVLGLVGLFACL</sequence>
<dbReference type="GO" id="GO:0003993">
    <property type="term" value="F:acid phosphatase activity"/>
    <property type="evidence" value="ECO:0007669"/>
    <property type="project" value="UniProtKB-EC"/>
</dbReference>
<feature type="domain" description="Purple acid phosphatase C-terminal" evidence="7">
    <location>
        <begin position="425"/>
        <end position="492"/>
    </location>
</feature>